<protein>
    <recommendedName>
        <fullName evidence="3">DUF6542 domain-containing protein</fullName>
    </recommendedName>
</protein>
<proteinExistence type="predicted"/>
<name>A0A7H1B6K2_9ACTN</name>
<feature type="transmembrane region" description="Helical" evidence="2">
    <location>
        <begin position="106"/>
        <end position="123"/>
    </location>
</feature>
<sequence>MEQPRTRTPQSRPRRTTPLPPQARAGRGGARPAGPGRQAGPAGPAPESATVYRAGAGRARPVPPVLTALRRFPNPRLTGLGSGLFCVGTMLVLGLLDSLLFGSSKAFYGVTFLLVSGLTAGWVRKADLVAGPIAVPIAFAVGVVPIAQGGNGFGAQVMGVVTTLALNAGWLYAGTLVAGVVVLVRRARLNAHREAQRRAAAAAGRRPSQPGQAKAQAPKPRRRTA</sequence>
<keyword evidence="2" id="KW-0472">Membrane</keyword>
<dbReference type="AlphaFoldDB" id="A0A7H1B6K2"/>
<evidence type="ECO:0000259" key="3">
    <source>
        <dbReference type="Pfam" id="PF20177"/>
    </source>
</evidence>
<organism evidence="4 5">
    <name type="scientific">Streptomyces xanthii</name>
    <dbReference type="NCBI Taxonomy" id="2768069"/>
    <lineage>
        <taxon>Bacteria</taxon>
        <taxon>Bacillati</taxon>
        <taxon>Actinomycetota</taxon>
        <taxon>Actinomycetes</taxon>
        <taxon>Kitasatosporales</taxon>
        <taxon>Streptomycetaceae</taxon>
        <taxon>Streptomyces</taxon>
    </lineage>
</organism>
<dbReference type="Pfam" id="PF20177">
    <property type="entry name" value="DUF6542"/>
    <property type="match status" value="1"/>
</dbReference>
<accession>A0A7H1B6K2</accession>
<dbReference type="Proteomes" id="UP000516428">
    <property type="component" value="Chromosome"/>
</dbReference>
<feature type="transmembrane region" description="Helical" evidence="2">
    <location>
        <begin position="128"/>
        <end position="147"/>
    </location>
</feature>
<keyword evidence="5" id="KW-1185">Reference proteome</keyword>
<gene>
    <name evidence="4" type="ORF">IAG42_12465</name>
</gene>
<feature type="region of interest" description="Disordered" evidence="1">
    <location>
        <begin position="1"/>
        <end position="49"/>
    </location>
</feature>
<feature type="region of interest" description="Disordered" evidence="1">
    <location>
        <begin position="196"/>
        <end position="225"/>
    </location>
</feature>
<reference evidence="4 5" key="1">
    <citation type="submission" date="2020-09" db="EMBL/GenBank/DDBJ databases">
        <title>A novel species.</title>
        <authorList>
            <person name="Gao J."/>
        </authorList>
    </citation>
    <scope>NUCLEOTIDE SEQUENCE [LARGE SCALE GENOMIC DNA]</scope>
    <source>
        <strain evidence="4 5">CRXT-Y-14</strain>
    </source>
</reference>
<dbReference type="KEGG" id="sxn:IAG42_12465"/>
<feature type="compositionally biased region" description="Low complexity" evidence="1">
    <location>
        <begin position="32"/>
        <end position="46"/>
    </location>
</feature>
<keyword evidence="2" id="KW-0812">Transmembrane</keyword>
<dbReference type="InterPro" id="IPR046672">
    <property type="entry name" value="DUF6542"/>
</dbReference>
<feature type="transmembrane region" description="Helical" evidence="2">
    <location>
        <begin position="153"/>
        <end position="184"/>
    </location>
</feature>
<keyword evidence="2" id="KW-1133">Transmembrane helix</keyword>
<evidence type="ECO:0000313" key="5">
    <source>
        <dbReference type="Proteomes" id="UP000516428"/>
    </source>
</evidence>
<feature type="domain" description="DUF6542" evidence="3">
    <location>
        <begin position="76"/>
        <end position="188"/>
    </location>
</feature>
<dbReference type="RefSeq" id="WP_188337093.1">
    <property type="nucleotide sequence ID" value="NZ_CP061281.1"/>
</dbReference>
<evidence type="ECO:0000256" key="1">
    <source>
        <dbReference type="SAM" id="MobiDB-lite"/>
    </source>
</evidence>
<evidence type="ECO:0000313" key="4">
    <source>
        <dbReference type="EMBL" id="QNS04357.1"/>
    </source>
</evidence>
<evidence type="ECO:0000256" key="2">
    <source>
        <dbReference type="SAM" id="Phobius"/>
    </source>
</evidence>
<dbReference type="EMBL" id="CP061281">
    <property type="protein sequence ID" value="QNS04357.1"/>
    <property type="molecule type" value="Genomic_DNA"/>
</dbReference>
<feature type="transmembrane region" description="Helical" evidence="2">
    <location>
        <begin position="77"/>
        <end position="100"/>
    </location>
</feature>